<evidence type="ECO:0000256" key="1">
    <source>
        <dbReference type="ARBA" id="ARBA00004123"/>
    </source>
</evidence>
<proteinExistence type="predicted"/>
<evidence type="ECO:0000313" key="10">
    <source>
        <dbReference type="Proteomes" id="UP000824890"/>
    </source>
</evidence>
<keyword evidence="5" id="KW-0539">Nucleus</keyword>
<feature type="compositionally biased region" description="Polar residues" evidence="7">
    <location>
        <begin position="938"/>
        <end position="947"/>
    </location>
</feature>
<comment type="subcellular location">
    <subcellularLocation>
        <location evidence="1">Nucleus</location>
    </subcellularLocation>
</comment>
<feature type="region of interest" description="Disordered" evidence="7">
    <location>
        <begin position="915"/>
        <end position="947"/>
    </location>
</feature>
<feature type="domain" description="Ubiquitin conjugation factor E4 core" evidence="8">
    <location>
        <begin position="279"/>
        <end position="814"/>
    </location>
</feature>
<dbReference type="PANTHER" id="PTHR13931">
    <property type="entry name" value="UBIQUITINATION FACTOR E4"/>
    <property type="match status" value="1"/>
</dbReference>
<feature type="compositionally biased region" description="Basic and acidic residues" evidence="7">
    <location>
        <begin position="925"/>
        <end position="937"/>
    </location>
</feature>
<accession>A0ABQ8E5N0</accession>
<comment type="pathway">
    <text evidence="2">Protein modification; protein ubiquitination.</text>
</comment>
<gene>
    <name evidence="9" type="ORF">HID58_004406</name>
</gene>
<evidence type="ECO:0000256" key="2">
    <source>
        <dbReference type="ARBA" id="ARBA00004906"/>
    </source>
</evidence>
<keyword evidence="4" id="KW-0833">Ubl conjugation pathway</keyword>
<sequence length="947" mass="106937">MASYLTVSAPMATSKPQRSPAEIEDIILRKILHVTLTDSTTTAAPPDPRVVYLEMTAAEILSEGKDLLLSRDLMERVLIDRLSGTFPAAEQPFPYLVGCYRRAHDESRKIQSMKDKNLRSEMEIVTREAKRLAVSYCRIHLANPDMFGSSDNKPIGVGMKKRSVSPLLPLIFSEVGSGSLDMFGGSSSGGGVQSPPGFLDEFFKDSDFDNLDVILKELYEDLRSTVINVSVLGDFQPPLRALKYLVSLPVGAKSLVSHEWWVPRGAYMNGRAMELTSILGPFFHISALPDNTLFKSQPDVGQQCFSQASERRPADLLSSFSTIKNFMNILYSGLHDVLMILLKSTDTRECVLQFLAEVINANASRGHIQVDPVSCASSGMFCNLSAVMLRLCEPFLDPHLTKRDKIDPKYVFYGHRLKLSDLTALHASSEEVFEWINKDNTAKATDTRNENESRLLQSKEATSSSSNATGQNAKSTTKYTFISECFFMTARVLNLGLLKALSDFKHLAQDISRGEDNLATLKAMRDQSPSPQLELDITRMEKELELYSQEKLCHEAQLLRDGDFIQRALSFYRLVVVWLVGLVGGFKMPLPSTCPMEFSCMPEHFVEDAMELLIFASRIPKALDGVQLDDFMNFIIMFMASPEYVRNPYLRAKMVEVLNCWMPRSSGSSATSTLFEGHQLSLEYLVRNLLKLYVDIEFTGSHTQFYDKFNIRHNIAELLEYLWQVPSHRNAWRRIAKEEEKGVYLNFLNFLVNDSIYLLDESLNKILEIKKIEAEMSNTAEWEQRPAQERQDRTRLFHSQENIVRIDMKLANEDIVRIYVNLARGDSENIFPGAISSDGRSYNEQLFNAGADVLRRIGEDGRIIQEFMELGTKAKAAASEAMDAEAALGEIPEEFLDPIQYTLMRDPLKARIDEFVRSHQSKKRASGEDGSSNKERIQTTSSDMLID</sequence>
<keyword evidence="10" id="KW-1185">Reference proteome</keyword>
<feature type="compositionally biased region" description="Polar residues" evidence="7">
    <location>
        <begin position="454"/>
        <end position="472"/>
    </location>
</feature>
<comment type="caution">
    <text evidence="9">The sequence shown here is derived from an EMBL/GenBank/DDBJ whole genome shotgun (WGS) entry which is preliminary data.</text>
</comment>
<evidence type="ECO:0000313" key="9">
    <source>
        <dbReference type="EMBL" id="KAH0936945.1"/>
    </source>
</evidence>
<organism evidence="9 10">
    <name type="scientific">Brassica napus</name>
    <name type="common">Rape</name>
    <dbReference type="NCBI Taxonomy" id="3708"/>
    <lineage>
        <taxon>Eukaryota</taxon>
        <taxon>Viridiplantae</taxon>
        <taxon>Streptophyta</taxon>
        <taxon>Embryophyta</taxon>
        <taxon>Tracheophyta</taxon>
        <taxon>Spermatophyta</taxon>
        <taxon>Magnoliopsida</taxon>
        <taxon>eudicotyledons</taxon>
        <taxon>Gunneridae</taxon>
        <taxon>Pentapetalae</taxon>
        <taxon>rosids</taxon>
        <taxon>malvids</taxon>
        <taxon>Brassicales</taxon>
        <taxon>Brassicaceae</taxon>
        <taxon>Brassiceae</taxon>
        <taxon>Brassica</taxon>
    </lineage>
</organism>
<evidence type="ECO:0000259" key="8">
    <source>
        <dbReference type="Pfam" id="PF10408"/>
    </source>
</evidence>
<feature type="compositionally biased region" description="Basic and acidic residues" evidence="7">
    <location>
        <begin position="444"/>
        <end position="453"/>
    </location>
</feature>
<keyword evidence="6" id="KW-0175">Coiled coil</keyword>
<dbReference type="InterPro" id="IPR019474">
    <property type="entry name" value="Ub_conjug_fac_E4_core"/>
</dbReference>
<evidence type="ECO:0000256" key="6">
    <source>
        <dbReference type="SAM" id="Coils"/>
    </source>
</evidence>
<evidence type="ECO:0000256" key="7">
    <source>
        <dbReference type="SAM" id="MobiDB-lite"/>
    </source>
</evidence>
<dbReference type="EMBL" id="JAGKQM010000002">
    <property type="protein sequence ID" value="KAH0936945.1"/>
    <property type="molecule type" value="Genomic_DNA"/>
</dbReference>
<evidence type="ECO:0000256" key="4">
    <source>
        <dbReference type="ARBA" id="ARBA00022786"/>
    </source>
</evidence>
<evidence type="ECO:0000256" key="3">
    <source>
        <dbReference type="ARBA" id="ARBA00022679"/>
    </source>
</evidence>
<name>A0ABQ8E5N0_BRANA</name>
<dbReference type="Proteomes" id="UP000824890">
    <property type="component" value="Unassembled WGS sequence"/>
</dbReference>
<evidence type="ECO:0000256" key="5">
    <source>
        <dbReference type="ARBA" id="ARBA00023242"/>
    </source>
</evidence>
<dbReference type="InterPro" id="IPR045132">
    <property type="entry name" value="UBE4"/>
</dbReference>
<feature type="coiled-coil region" evidence="6">
    <location>
        <begin position="530"/>
        <end position="557"/>
    </location>
</feature>
<dbReference type="PANTHER" id="PTHR13931:SF2">
    <property type="entry name" value="UBIQUITIN CONJUGATION FACTOR E4 B"/>
    <property type="match status" value="1"/>
</dbReference>
<dbReference type="Pfam" id="PF10408">
    <property type="entry name" value="Ufd2P_core"/>
    <property type="match status" value="1"/>
</dbReference>
<keyword evidence="3" id="KW-0808">Transferase</keyword>
<feature type="region of interest" description="Disordered" evidence="7">
    <location>
        <begin position="444"/>
        <end position="472"/>
    </location>
</feature>
<protein>
    <recommendedName>
        <fullName evidence="8">Ubiquitin conjugation factor E4 core domain-containing protein</fullName>
    </recommendedName>
</protein>
<reference evidence="9 10" key="1">
    <citation type="submission" date="2021-05" db="EMBL/GenBank/DDBJ databases">
        <title>Genome Assembly of Synthetic Allotetraploid Brassica napus Reveals Homoeologous Exchanges between Subgenomes.</title>
        <authorList>
            <person name="Davis J.T."/>
        </authorList>
    </citation>
    <scope>NUCLEOTIDE SEQUENCE [LARGE SCALE GENOMIC DNA]</scope>
    <source>
        <strain evidence="10">cv. Da-Ae</strain>
        <tissue evidence="9">Seedling</tissue>
    </source>
</reference>